<dbReference type="InterPro" id="IPR018974">
    <property type="entry name" value="Tex-like_N"/>
</dbReference>
<sequence length="305" mass="35293">MDISVKLSKEFNIKLSQVLETIKLIDAGNTIPFIARYRKEATGGMSDEILRELFDRLMYLRSLESRKEEVIRLIAEQGKLTEELRREISEAEILQRVEDLYRPFKPKRRTRATIAEEKGLKPLAEMILNQETISETIEELARPYVNPELGVNSVKDALDGARDIIAEIISDNAEYRERIRNLYFKKGIIESKAVAPDERSAYEMYYDFREPVDKIANHRILAINRGEREKKLKVGILSPDEEIIVYLKKQVILDERAATARLLEDAIEDAYKRLIAPSIEREVRNVLTERAQKEAVKVFAKNTNV</sequence>
<dbReference type="PANTHER" id="PTHR10724">
    <property type="entry name" value="30S RIBOSOMAL PROTEIN S1"/>
    <property type="match status" value="1"/>
</dbReference>
<evidence type="ECO:0000313" key="3">
    <source>
        <dbReference type="EMBL" id="TZE80877.1"/>
    </source>
</evidence>
<dbReference type="Pfam" id="PF22706">
    <property type="entry name" value="Tex_central_region"/>
    <property type="match status" value="1"/>
</dbReference>
<evidence type="ECO:0000313" key="4">
    <source>
        <dbReference type="Proteomes" id="UP000322976"/>
    </source>
</evidence>
<dbReference type="Gene3D" id="1.10.10.650">
    <property type="entry name" value="RuvA domain 2-like"/>
    <property type="match status" value="1"/>
</dbReference>
<dbReference type="AlphaFoldDB" id="A0A5D8Q923"/>
<dbReference type="InterPro" id="IPR023323">
    <property type="entry name" value="Tex-like_dom_sf"/>
</dbReference>
<dbReference type="Gene3D" id="1.10.3500.10">
    <property type="entry name" value="Tex N-terminal region-like"/>
    <property type="match status" value="1"/>
</dbReference>
<proteinExistence type="predicted"/>
<dbReference type="PANTHER" id="PTHR10724:SF10">
    <property type="entry name" value="S1 RNA-BINDING DOMAIN-CONTAINING PROTEIN 1"/>
    <property type="match status" value="1"/>
</dbReference>
<dbReference type="InterPro" id="IPR023319">
    <property type="entry name" value="Tex-like_HTH_dom_sf"/>
</dbReference>
<feature type="domain" description="Tex-like central region" evidence="2">
    <location>
        <begin position="137"/>
        <end position="299"/>
    </location>
</feature>
<dbReference type="GO" id="GO:0006412">
    <property type="term" value="P:translation"/>
    <property type="evidence" value="ECO:0007669"/>
    <property type="project" value="TreeGrafter"/>
</dbReference>
<gene>
    <name evidence="3" type="ORF">FWJ32_11800</name>
</gene>
<evidence type="ECO:0000259" key="1">
    <source>
        <dbReference type="Pfam" id="PF09371"/>
    </source>
</evidence>
<organism evidence="3 4">
    <name type="scientific">Calorimonas adulescens</name>
    <dbReference type="NCBI Taxonomy" id="2606906"/>
    <lineage>
        <taxon>Bacteria</taxon>
        <taxon>Bacillati</taxon>
        <taxon>Bacillota</taxon>
        <taxon>Clostridia</taxon>
        <taxon>Thermoanaerobacterales</taxon>
        <taxon>Thermoanaerobacteraceae</taxon>
        <taxon>Calorimonas</taxon>
    </lineage>
</organism>
<dbReference type="EMBL" id="VTPS01000022">
    <property type="protein sequence ID" value="TZE80877.1"/>
    <property type="molecule type" value="Genomic_DNA"/>
</dbReference>
<dbReference type="RefSeq" id="WP_149546163.1">
    <property type="nucleotide sequence ID" value="NZ_VTPS01000022.1"/>
</dbReference>
<reference evidence="3 4" key="1">
    <citation type="submission" date="2019-08" db="EMBL/GenBank/DDBJ databases">
        <title>Calorimonas adulescens gen. nov., sp. nov., an anaerobic thermophilic bacterium from Sakhalin hot spring.</title>
        <authorList>
            <person name="Khomyakova M.A."/>
            <person name="Merkel A.Y."/>
            <person name="Novikov A."/>
            <person name="Bonch-Osmolovskaya E.A."/>
            <person name="Slobodkin A.I."/>
        </authorList>
    </citation>
    <scope>NUCLEOTIDE SEQUENCE [LARGE SCALE GENOMIC DNA]</scope>
    <source>
        <strain evidence="3 4">A05MB</strain>
    </source>
</reference>
<dbReference type="SUPFAM" id="SSF158832">
    <property type="entry name" value="Tex N-terminal region-like"/>
    <property type="match status" value="1"/>
</dbReference>
<comment type="caution">
    <text evidence="3">The sequence shown here is derived from an EMBL/GenBank/DDBJ whole genome shotgun (WGS) entry which is preliminary data.</text>
</comment>
<name>A0A5D8Q923_9THEO</name>
<dbReference type="GO" id="GO:0003735">
    <property type="term" value="F:structural constituent of ribosome"/>
    <property type="evidence" value="ECO:0007669"/>
    <property type="project" value="TreeGrafter"/>
</dbReference>
<keyword evidence="4" id="KW-1185">Reference proteome</keyword>
<dbReference type="InterPro" id="IPR055179">
    <property type="entry name" value="Tex-like_central_region"/>
</dbReference>
<protein>
    <submittedName>
        <fullName evidence="3">Uncharacterized protein</fullName>
    </submittedName>
</protein>
<accession>A0A5D8Q923</accession>
<dbReference type="Pfam" id="PF09371">
    <property type="entry name" value="Tex_N"/>
    <property type="match status" value="1"/>
</dbReference>
<evidence type="ECO:0000259" key="2">
    <source>
        <dbReference type="Pfam" id="PF22706"/>
    </source>
</evidence>
<dbReference type="GO" id="GO:0003729">
    <property type="term" value="F:mRNA binding"/>
    <property type="evidence" value="ECO:0007669"/>
    <property type="project" value="TreeGrafter"/>
</dbReference>
<dbReference type="Proteomes" id="UP000322976">
    <property type="component" value="Unassembled WGS sequence"/>
</dbReference>
<feature type="domain" description="Tex-like protein N-terminal" evidence="1">
    <location>
        <begin position="2"/>
        <end position="74"/>
    </location>
</feature>
<dbReference type="InterPro" id="IPR050437">
    <property type="entry name" value="Ribos_protein_bS1-like"/>
</dbReference>
<dbReference type="FunFam" id="1.10.10.650:FF:000001">
    <property type="entry name" value="S1 RNA-binding domain 1"/>
    <property type="match status" value="1"/>
</dbReference>